<feature type="region of interest" description="Disordered" evidence="1">
    <location>
        <begin position="19"/>
        <end position="267"/>
    </location>
</feature>
<accession>K0TCJ2</accession>
<dbReference type="AlphaFoldDB" id="K0TCJ2"/>
<keyword evidence="2" id="KW-0472">Membrane</keyword>
<feature type="signal peptide" evidence="3">
    <location>
        <begin position="1"/>
        <end position="24"/>
    </location>
</feature>
<proteinExistence type="predicted"/>
<feature type="compositionally biased region" description="Polar residues" evidence="1">
    <location>
        <begin position="155"/>
        <end position="203"/>
    </location>
</feature>
<feature type="transmembrane region" description="Helical" evidence="2">
    <location>
        <begin position="317"/>
        <end position="341"/>
    </location>
</feature>
<feature type="compositionally biased region" description="Low complexity" evidence="1">
    <location>
        <begin position="138"/>
        <end position="154"/>
    </location>
</feature>
<feature type="compositionally biased region" description="Low complexity" evidence="1">
    <location>
        <begin position="227"/>
        <end position="236"/>
    </location>
</feature>
<keyword evidence="2" id="KW-0812">Transmembrane</keyword>
<feature type="region of interest" description="Disordered" evidence="1">
    <location>
        <begin position="345"/>
        <end position="383"/>
    </location>
</feature>
<dbReference type="EMBL" id="AGNL01003108">
    <property type="protein sequence ID" value="EJK75150.1"/>
    <property type="molecule type" value="Genomic_DNA"/>
</dbReference>
<keyword evidence="3" id="KW-0732">Signal</keyword>
<evidence type="ECO:0000313" key="5">
    <source>
        <dbReference type="Proteomes" id="UP000266841"/>
    </source>
</evidence>
<reference evidence="4 5" key="1">
    <citation type="journal article" date="2012" name="Genome Biol.">
        <title>Genome and low-iron response of an oceanic diatom adapted to chronic iron limitation.</title>
        <authorList>
            <person name="Lommer M."/>
            <person name="Specht M."/>
            <person name="Roy A.S."/>
            <person name="Kraemer L."/>
            <person name="Andreson R."/>
            <person name="Gutowska M.A."/>
            <person name="Wolf J."/>
            <person name="Bergner S.V."/>
            <person name="Schilhabel M.B."/>
            <person name="Klostermeier U.C."/>
            <person name="Beiko R.G."/>
            <person name="Rosenstiel P."/>
            <person name="Hippler M."/>
            <person name="Laroche J."/>
        </authorList>
    </citation>
    <scope>NUCLEOTIDE SEQUENCE [LARGE SCALE GENOMIC DNA]</scope>
    <source>
        <strain evidence="4 5">CCMP1005</strain>
    </source>
</reference>
<feature type="compositionally biased region" description="Basic and acidic residues" evidence="1">
    <location>
        <begin position="62"/>
        <end position="74"/>
    </location>
</feature>
<feature type="region of interest" description="Disordered" evidence="1">
    <location>
        <begin position="286"/>
        <end position="312"/>
    </location>
</feature>
<evidence type="ECO:0000313" key="4">
    <source>
        <dbReference type="EMBL" id="EJK75150.1"/>
    </source>
</evidence>
<feature type="compositionally biased region" description="Low complexity" evidence="1">
    <location>
        <begin position="19"/>
        <end position="28"/>
    </location>
</feature>
<keyword evidence="5" id="KW-1185">Reference proteome</keyword>
<name>K0TCJ2_THAOC</name>
<feature type="compositionally biased region" description="Acidic residues" evidence="1">
    <location>
        <begin position="369"/>
        <end position="383"/>
    </location>
</feature>
<feature type="chain" id="PRO_5003837880" evidence="3">
    <location>
        <begin position="25"/>
        <end position="383"/>
    </location>
</feature>
<evidence type="ECO:0000256" key="3">
    <source>
        <dbReference type="SAM" id="SignalP"/>
    </source>
</evidence>
<comment type="caution">
    <text evidence="4">The sequence shown here is derived from an EMBL/GenBank/DDBJ whole genome shotgun (WGS) entry which is preliminary data.</text>
</comment>
<protein>
    <submittedName>
        <fullName evidence="4">Uncharacterized protein</fullName>
    </submittedName>
</protein>
<keyword evidence="2" id="KW-1133">Transmembrane helix</keyword>
<evidence type="ECO:0000256" key="1">
    <source>
        <dbReference type="SAM" id="MobiDB-lite"/>
    </source>
</evidence>
<organism evidence="4 5">
    <name type="scientific">Thalassiosira oceanica</name>
    <name type="common">Marine diatom</name>
    <dbReference type="NCBI Taxonomy" id="159749"/>
    <lineage>
        <taxon>Eukaryota</taxon>
        <taxon>Sar</taxon>
        <taxon>Stramenopiles</taxon>
        <taxon>Ochrophyta</taxon>
        <taxon>Bacillariophyta</taxon>
        <taxon>Coscinodiscophyceae</taxon>
        <taxon>Thalassiosirophycidae</taxon>
        <taxon>Thalassiosirales</taxon>
        <taxon>Thalassiosiraceae</taxon>
        <taxon>Thalassiosira</taxon>
    </lineage>
</organism>
<evidence type="ECO:0000256" key="2">
    <source>
        <dbReference type="SAM" id="Phobius"/>
    </source>
</evidence>
<gene>
    <name evidence="4" type="ORF">THAOC_03137</name>
</gene>
<dbReference type="Proteomes" id="UP000266841">
    <property type="component" value="Unassembled WGS sequence"/>
</dbReference>
<feature type="compositionally biased region" description="Basic and acidic residues" evidence="1">
    <location>
        <begin position="345"/>
        <end position="355"/>
    </location>
</feature>
<sequence>MGVSSFGIVAAVAVLLSSPCPSDASDAARMVEKTWHPKHTPSAESTEAGETVRSPPALALDQRMRIGKSTDGKAGKAGKAKTGKSSSKVAKPQPNEWGSKSKVGKSGEQTTKSKIAKHQPKEWNSKSKVGKSGGPATKSGKPSSKSNSSKSQASATDNGIISSAAGESTSPAPTPKVSTHSPTNDSNARMNSSRPTIKTSDSPPTKAPEYREGGSTGDFETQSLGTSSSLAPSARPSPNPVNQEPLDPVEDGEITPVPSPAAETVTPKPILVDFRVENYPLIVTLRPTPPGAARSSPGRLEPTASVRSGGDAGGGPLGVPAIAGIVISALALVGAVILLLASRHEGRRLQDEPRQEATGGDDATTQPDLEAETDDIDEGDGGV</sequence>